<dbReference type="InterPro" id="IPR004875">
    <property type="entry name" value="DDE_SF_endonuclease_dom"/>
</dbReference>
<keyword evidence="1" id="KW-0812">Transmembrane</keyword>
<dbReference type="Proteomes" id="UP000440367">
    <property type="component" value="Unassembled WGS sequence"/>
</dbReference>
<dbReference type="EMBL" id="QXGD01000017">
    <property type="protein sequence ID" value="KAE9257717.1"/>
    <property type="molecule type" value="Genomic_DNA"/>
</dbReference>
<organism evidence="3 4">
    <name type="scientific">Phytophthora fragariae</name>
    <dbReference type="NCBI Taxonomy" id="53985"/>
    <lineage>
        <taxon>Eukaryota</taxon>
        <taxon>Sar</taxon>
        <taxon>Stramenopiles</taxon>
        <taxon>Oomycota</taxon>
        <taxon>Peronosporomycetes</taxon>
        <taxon>Peronosporales</taxon>
        <taxon>Peronosporaceae</taxon>
        <taxon>Phytophthora</taxon>
    </lineage>
</organism>
<feature type="transmembrane region" description="Helical" evidence="1">
    <location>
        <begin position="48"/>
        <end position="69"/>
    </location>
</feature>
<protein>
    <recommendedName>
        <fullName evidence="2">DDE-1 domain-containing protein</fullName>
    </recommendedName>
</protein>
<comment type="caution">
    <text evidence="3">The sequence shown here is derived from an EMBL/GenBank/DDBJ whole genome shotgun (WGS) entry which is preliminary data.</text>
</comment>
<evidence type="ECO:0000313" key="3">
    <source>
        <dbReference type="EMBL" id="KAE9257717.1"/>
    </source>
</evidence>
<sequence length="244" mass="26429">MLAARSHIVRKGVVLWAFMSALGLTALAFLLVVGFLPADATPRVGVTAMVTGVFGACVACAAAAVATALDGFTCALPPAWRGQGSDGKTMARTGSKTVWVKFAGKSKDRATVMLLGDSTGDRYPPFVVFKVRPSKVEERREENTKFRHGFSEGMWKNGIAQVQLELDMQVYANDKGWRNGPLTIAWLDFHFGNREPHLEPFLLLLGDFSGHWTEEVVDFASKINVTVLTIPPNSTAVCNPADAT</sequence>
<dbReference type="Pfam" id="PF03184">
    <property type="entry name" value="DDE_1"/>
    <property type="match status" value="1"/>
</dbReference>
<reference evidence="3 4" key="1">
    <citation type="submission" date="2018-08" db="EMBL/GenBank/DDBJ databases">
        <title>Genomic investigation of the strawberry pathogen Phytophthora fragariae indicates pathogenicity is determined by transcriptional variation in three key races.</title>
        <authorList>
            <person name="Adams T.M."/>
            <person name="Armitage A.D."/>
            <person name="Sobczyk M.K."/>
            <person name="Bates H.J."/>
            <person name="Dunwell J.M."/>
            <person name="Nellist C.F."/>
            <person name="Harrison R.J."/>
        </authorList>
    </citation>
    <scope>NUCLEOTIDE SEQUENCE [LARGE SCALE GENOMIC DNA]</scope>
    <source>
        <strain evidence="3 4">BC-1</strain>
    </source>
</reference>
<evidence type="ECO:0000256" key="1">
    <source>
        <dbReference type="SAM" id="Phobius"/>
    </source>
</evidence>
<name>A0A6A4AKI0_9STRA</name>
<keyword evidence="1" id="KW-1133">Transmembrane helix</keyword>
<dbReference type="GO" id="GO:0003676">
    <property type="term" value="F:nucleic acid binding"/>
    <property type="evidence" value="ECO:0007669"/>
    <property type="project" value="InterPro"/>
</dbReference>
<proteinExistence type="predicted"/>
<evidence type="ECO:0000259" key="2">
    <source>
        <dbReference type="Pfam" id="PF03184"/>
    </source>
</evidence>
<feature type="domain" description="DDE-1" evidence="2">
    <location>
        <begin position="107"/>
        <end position="242"/>
    </location>
</feature>
<feature type="transmembrane region" description="Helical" evidence="1">
    <location>
        <begin position="12"/>
        <end position="36"/>
    </location>
</feature>
<evidence type="ECO:0000313" key="4">
    <source>
        <dbReference type="Proteomes" id="UP000440367"/>
    </source>
</evidence>
<dbReference type="AlphaFoldDB" id="A0A6A4AKI0"/>
<keyword evidence="1" id="KW-0472">Membrane</keyword>
<gene>
    <name evidence="3" type="ORF">PF002_g809</name>
</gene>
<accession>A0A6A4AKI0</accession>